<dbReference type="GO" id="GO:0003677">
    <property type="term" value="F:DNA binding"/>
    <property type="evidence" value="ECO:0007669"/>
    <property type="project" value="InterPro"/>
</dbReference>
<gene>
    <name evidence="2" type="ORF">SEA_REM711_54</name>
</gene>
<accession>A0A2K9VEY5</accession>
<protein>
    <submittedName>
        <fullName evidence="2">SsDNA binding protein</fullName>
    </submittedName>
</protein>
<reference evidence="3" key="1">
    <citation type="submission" date="2018-01" db="EMBL/GenBank/DDBJ databases">
        <authorList>
            <person name="Gatt S.M."/>
            <person name="Isern S."/>
            <person name="Jenkins M."/>
            <person name="Tan A.L."/>
            <person name="Michael S.F."/>
            <person name="Moore R.E."/>
            <person name="Ware V.C."/>
            <person name="Garlena R.A."/>
            <person name="Russell D.A."/>
            <person name="Pope W.H."/>
            <person name="Jacobs-Sera D."/>
            <person name="Hendrix R.W."/>
            <person name="Hatfull G.F."/>
        </authorList>
    </citation>
    <scope>NUCLEOTIDE SEQUENCE [LARGE SCALE GENOMIC DNA]</scope>
</reference>
<dbReference type="Pfam" id="PF03837">
    <property type="entry name" value="RecT"/>
    <property type="match status" value="1"/>
</dbReference>
<evidence type="ECO:0000313" key="3">
    <source>
        <dbReference type="Proteomes" id="UP000241185"/>
    </source>
</evidence>
<dbReference type="Proteomes" id="UP000241185">
    <property type="component" value="Segment"/>
</dbReference>
<dbReference type="GO" id="GO:0006259">
    <property type="term" value="P:DNA metabolic process"/>
    <property type="evidence" value="ECO:0007669"/>
    <property type="project" value="InterPro"/>
</dbReference>
<dbReference type="EMBL" id="MG770216">
    <property type="protein sequence ID" value="AUV60832.1"/>
    <property type="molecule type" value="Genomic_DNA"/>
</dbReference>
<sequence>MTETTTKQQPADAEDLVDAAQRAADELGSKTLATIRPDQQTWDENQLAILRALGVEDATKADVDLFFHYCRTTGLDPFRKQIYMIGRNTKISEWVDTPNGGRRKEERWVTKYTIQTGIDGYRKNGREAAKAYGDEIAFAGPWFTGEDDFHITDDGEVIQHWRKVWPDSRPPHAARFVIYRNGEEFEGIAHFSEFVQGGSNGPNSMWSKMPRNQIAKCAEALAWRRAYPDDFSGLVLEDSAQPTVIDQDGNVESGPTSEKRRPAGSGISGVRAARERKRKREQVIDQDQVIEGEVVDETPAPAEPPADSEPAPADEQPAEQMPQPEPSQEVKDLRKSGRARLNSAIFATFGELGLNGDDKRADRLVVIREIIRRDIESTKELTDEELQTLRNVLISRKQAGTLDADVTEWLNLETIRQEAAAADADAGEAPAGPGDGDTSGEGGE</sequence>
<name>A0A2K9VEY5_9CAUD</name>
<evidence type="ECO:0000256" key="1">
    <source>
        <dbReference type="SAM" id="MobiDB-lite"/>
    </source>
</evidence>
<proteinExistence type="predicted"/>
<feature type="compositionally biased region" description="Low complexity" evidence="1">
    <location>
        <begin position="308"/>
        <end position="322"/>
    </location>
</feature>
<feature type="compositionally biased region" description="Low complexity" evidence="1">
    <location>
        <begin position="420"/>
        <end position="432"/>
    </location>
</feature>
<feature type="region of interest" description="Disordered" evidence="1">
    <location>
        <begin position="240"/>
        <end position="330"/>
    </location>
</feature>
<feature type="region of interest" description="Disordered" evidence="1">
    <location>
        <begin position="420"/>
        <end position="444"/>
    </location>
</feature>
<dbReference type="InterPro" id="IPR018330">
    <property type="entry name" value="RecT_fam"/>
</dbReference>
<evidence type="ECO:0000313" key="2">
    <source>
        <dbReference type="EMBL" id="AUV60832.1"/>
    </source>
</evidence>
<keyword evidence="3" id="KW-1185">Reference proteome</keyword>
<feature type="compositionally biased region" description="Gly residues" evidence="1">
    <location>
        <begin position="433"/>
        <end position="444"/>
    </location>
</feature>
<organism evidence="2 3">
    <name type="scientific">Mycobacterium phage Rem711</name>
    <dbReference type="NCBI Taxonomy" id="2079285"/>
    <lineage>
        <taxon>Viruses</taxon>
        <taxon>Duplodnaviria</taxon>
        <taxon>Heunggongvirae</taxon>
        <taxon>Uroviricota</taxon>
        <taxon>Caudoviricetes</taxon>
        <taxon>Trigintaduovirus</taxon>
        <taxon>Trigintaduovirus rem711</taxon>
    </lineage>
</organism>